<feature type="active site" description="O-(5'-phospho-DNA)-serine intermediate" evidence="1 2">
    <location>
        <position position="17"/>
    </location>
</feature>
<comment type="caution">
    <text evidence="3">The sequence shown here is derived from an EMBL/GenBank/DDBJ whole genome shotgun (WGS) entry which is preliminary data.</text>
</comment>
<organism evidence="3 4">
    <name type="scientific">Pseudaminobacter salicylatoxidans</name>
    <dbReference type="NCBI Taxonomy" id="93369"/>
    <lineage>
        <taxon>Bacteria</taxon>
        <taxon>Pseudomonadati</taxon>
        <taxon>Pseudomonadota</taxon>
        <taxon>Alphaproteobacteria</taxon>
        <taxon>Hyphomicrobiales</taxon>
        <taxon>Phyllobacteriaceae</taxon>
        <taxon>Pseudaminobacter</taxon>
    </lineage>
</organism>
<dbReference type="Gene3D" id="3.40.50.1390">
    <property type="entry name" value="Resolvase, N-terminal catalytic domain"/>
    <property type="match status" value="1"/>
</dbReference>
<dbReference type="EMBL" id="QGGG01000009">
    <property type="protein sequence ID" value="PWJ82257.1"/>
    <property type="molecule type" value="Genomic_DNA"/>
</dbReference>
<dbReference type="InterPro" id="IPR036162">
    <property type="entry name" value="Resolvase-like_N_sf"/>
</dbReference>
<gene>
    <name evidence="3" type="ORF">C7441_10925</name>
</gene>
<sequence>MKRSNTRQRLIGYARVSTDEQTTDAQEIERGAAGCDLITQEHGSGASRACPARRNGTNITIGGADPKAMSPKALFHAIYREKIYMETLSMWQDLISVVTAR</sequence>
<keyword evidence="4" id="KW-1185">Reference proteome</keyword>
<evidence type="ECO:0000256" key="2">
    <source>
        <dbReference type="PROSITE-ProRule" id="PRU10137"/>
    </source>
</evidence>
<protein>
    <recommendedName>
        <fullName evidence="5">Resolvase-like protein</fullName>
    </recommendedName>
</protein>
<dbReference type="AlphaFoldDB" id="A0A316C114"/>
<dbReference type="SUPFAM" id="SSF53041">
    <property type="entry name" value="Resolvase-like"/>
    <property type="match status" value="1"/>
</dbReference>
<accession>A0A316C114</accession>
<dbReference type="InterPro" id="IPR006118">
    <property type="entry name" value="Recombinase_CS"/>
</dbReference>
<proteinExistence type="predicted"/>
<evidence type="ECO:0000313" key="4">
    <source>
        <dbReference type="Proteomes" id="UP000245396"/>
    </source>
</evidence>
<dbReference type="GO" id="GO:0003677">
    <property type="term" value="F:DNA binding"/>
    <property type="evidence" value="ECO:0007669"/>
    <property type="project" value="InterPro"/>
</dbReference>
<name>A0A316C114_PSESE</name>
<dbReference type="GO" id="GO:0000150">
    <property type="term" value="F:DNA strand exchange activity"/>
    <property type="evidence" value="ECO:0007669"/>
    <property type="project" value="InterPro"/>
</dbReference>
<evidence type="ECO:0000256" key="1">
    <source>
        <dbReference type="PIRSR" id="PIRSR606118-50"/>
    </source>
</evidence>
<evidence type="ECO:0008006" key="5">
    <source>
        <dbReference type="Google" id="ProtNLM"/>
    </source>
</evidence>
<dbReference type="Proteomes" id="UP000245396">
    <property type="component" value="Unassembled WGS sequence"/>
</dbReference>
<reference evidence="3 4" key="1">
    <citation type="submission" date="2018-05" db="EMBL/GenBank/DDBJ databases">
        <title>Genomic Encyclopedia of Type Strains, Phase IV (KMG-IV): sequencing the most valuable type-strain genomes for metagenomic binning, comparative biology and taxonomic classification.</title>
        <authorList>
            <person name="Goeker M."/>
        </authorList>
    </citation>
    <scope>NUCLEOTIDE SEQUENCE [LARGE SCALE GENOMIC DNA]</scope>
    <source>
        <strain evidence="3 4">DSM 6986</strain>
    </source>
</reference>
<dbReference type="PROSITE" id="PS00397">
    <property type="entry name" value="RECOMBINASES_1"/>
    <property type="match status" value="1"/>
</dbReference>
<evidence type="ECO:0000313" key="3">
    <source>
        <dbReference type="EMBL" id="PWJ82257.1"/>
    </source>
</evidence>